<evidence type="ECO:0000313" key="4">
    <source>
        <dbReference type="EMBL" id="GAB97234.1"/>
    </source>
</evidence>
<dbReference type="Pfam" id="PF22725">
    <property type="entry name" value="GFO_IDH_MocA_C3"/>
    <property type="match status" value="1"/>
</dbReference>
<gene>
    <name evidence="4" type="ORF">KILIM_061_00180</name>
</gene>
<name>K6XEI6_9MICO</name>
<dbReference type="InterPro" id="IPR051317">
    <property type="entry name" value="Gfo/Idh/MocA_oxidoreduct"/>
</dbReference>
<evidence type="ECO:0000313" key="5">
    <source>
        <dbReference type="Proteomes" id="UP000008366"/>
    </source>
</evidence>
<dbReference type="InterPro" id="IPR055170">
    <property type="entry name" value="GFO_IDH_MocA-like_dom"/>
</dbReference>
<dbReference type="SUPFAM" id="SSF51735">
    <property type="entry name" value="NAD(P)-binding Rossmann-fold domains"/>
    <property type="match status" value="1"/>
</dbReference>
<dbReference type="Gene3D" id="3.30.360.10">
    <property type="entry name" value="Dihydrodipicolinate Reductase, domain 2"/>
    <property type="match status" value="1"/>
</dbReference>
<evidence type="ECO:0000256" key="1">
    <source>
        <dbReference type="ARBA" id="ARBA00023027"/>
    </source>
</evidence>
<dbReference type="eggNOG" id="COG0673">
    <property type="taxonomic scope" value="Bacteria"/>
</dbReference>
<feature type="domain" description="GFO/IDH/MocA-like oxidoreductase" evidence="3">
    <location>
        <begin position="135"/>
        <end position="235"/>
    </location>
</feature>
<dbReference type="InterPro" id="IPR036291">
    <property type="entry name" value="NAD(P)-bd_dom_sf"/>
</dbReference>
<proteinExistence type="predicted"/>
<sequence length="380" mass="38901">MTLRVGLVGCGNVAVNFHVPAYRALPDQFAIVGLADPSAERLELGREAAGLAPEQVHLEVAELLARDDVDLVDVCTPQHLHREVVQAAAAAGKHVVAEKPLAAIPADAAAMVSAADAAGVVLGVVHNYLFFPEVVALRALIDSGELGEIRSVRVDMLGVVDSPGAAGYRPQWRKDPAASGGGVLMDMLHGVYVAEHLLGAPIEAVNAFLDATDGEAVESLALCRLEAGRSAALVNVGWGLGPGGVAIEGSAGRAVAHYAADGTMPWAPFDRIEVTTGSGSRTLDLPPGQQLVPLVADAMRDTLADLGAAITSGRAPAADGATAQRILEATVAAYAASALRRTVDLPLTGALFERGAVGLTDLDVPAGSPARRLGLFGLSA</sequence>
<feature type="domain" description="Gfo/Idh/MocA-like oxidoreductase N-terminal" evidence="2">
    <location>
        <begin position="3"/>
        <end position="125"/>
    </location>
</feature>
<keyword evidence="1" id="KW-0520">NAD</keyword>
<keyword evidence="5" id="KW-1185">Reference proteome</keyword>
<dbReference type="Pfam" id="PF01408">
    <property type="entry name" value="GFO_IDH_MocA"/>
    <property type="match status" value="1"/>
</dbReference>
<evidence type="ECO:0000259" key="2">
    <source>
        <dbReference type="Pfam" id="PF01408"/>
    </source>
</evidence>
<evidence type="ECO:0000259" key="3">
    <source>
        <dbReference type="Pfam" id="PF22725"/>
    </source>
</evidence>
<dbReference type="EMBL" id="BAHD01000061">
    <property type="protein sequence ID" value="GAB97234.1"/>
    <property type="molecule type" value="Genomic_DNA"/>
</dbReference>
<protein>
    <submittedName>
        <fullName evidence="4">Putative oxidoreductase</fullName>
    </submittedName>
</protein>
<dbReference type="GO" id="GO:0000166">
    <property type="term" value="F:nucleotide binding"/>
    <property type="evidence" value="ECO:0007669"/>
    <property type="project" value="InterPro"/>
</dbReference>
<dbReference type="Proteomes" id="UP000008366">
    <property type="component" value="Unassembled WGS sequence"/>
</dbReference>
<dbReference type="STRING" id="1184609.KILIM_061_00180"/>
<organism evidence="4 5">
    <name type="scientific">Kineosphaera limosa NBRC 100340</name>
    <dbReference type="NCBI Taxonomy" id="1184609"/>
    <lineage>
        <taxon>Bacteria</taxon>
        <taxon>Bacillati</taxon>
        <taxon>Actinomycetota</taxon>
        <taxon>Actinomycetes</taxon>
        <taxon>Micrococcales</taxon>
        <taxon>Dermatophilaceae</taxon>
        <taxon>Kineosphaera</taxon>
    </lineage>
</organism>
<dbReference type="PANTHER" id="PTHR43708:SF8">
    <property type="entry name" value="OXIDOREDUCTASE"/>
    <property type="match status" value="1"/>
</dbReference>
<dbReference type="SUPFAM" id="SSF55347">
    <property type="entry name" value="Glyceraldehyde-3-phosphate dehydrogenase-like, C-terminal domain"/>
    <property type="match status" value="1"/>
</dbReference>
<accession>K6XEI6</accession>
<dbReference type="OrthoDB" id="9792085at2"/>
<dbReference type="PANTHER" id="PTHR43708">
    <property type="entry name" value="CONSERVED EXPRESSED OXIDOREDUCTASE (EUROFUNG)"/>
    <property type="match status" value="1"/>
</dbReference>
<dbReference type="AlphaFoldDB" id="K6XEI6"/>
<dbReference type="RefSeq" id="WP_006593766.1">
    <property type="nucleotide sequence ID" value="NZ_BAHD01000061.1"/>
</dbReference>
<comment type="caution">
    <text evidence="4">The sequence shown here is derived from an EMBL/GenBank/DDBJ whole genome shotgun (WGS) entry which is preliminary data.</text>
</comment>
<reference evidence="4 5" key="1">
    <citation type="submission" date="2012-08" db="EMBL/GenBank/DDBJ databases">
        <title>Whole genome shotgun sequence of Kineosphaera limosa NBRC 100340.</title>
        <authorList>
            <person name="Yoshida I."/>
            <person name="Isaki S."/>
            <person name="Hosoyama A."/>
            <person name="Tsuchikane K."/>
            <person name="Katsumata H."/>
            <person name="Ando Y."/>
            <person name="Ohji S."/>
            <person name="Hamada M."/>
            <person name="Tamura T."/>
            <person name="Yamazoe A."/>
            <person name="Yamazaki S."/>
            <person name="Fujita N."/>
        </authorList>
    </citation>
    <scope>NUCLEOTIDE SEQUENCE [LARGE SCALE GENOMIC DNA]</scope>
    <source>
        <strain evidence="4 5">NBRC 100340</strain>
    </source>
</reference>
<dbReference type="Gene3D" id="3.40.50.720">
    <property type="entry name" value="NAD(P)-binding Rossmann-like Domain"/>
    <property type="match status" value="1"/>
</dbReference>
<dbReference type="InterPro" id="IPR000683">
    <property type="entry name" value="Gfo/Idh/MocA-like_OxRdtase_N"/>
</dbReference>